<feature type="non-terminal residue" evidence="11">
    <location>
        <position position="1286"/>
    </location>
</feature>
<keyword evidence="3" id="KW-1003">Cell membrane</keyword>
<dbReference type="PROSITE" id="PS51484">
    <property type="entry name" value="G8"/>
    <property type="match status" value="1"/>
</dbReference>
<dbReference type="SMART" id="SM00034">
    <property type="entry name" value="CLECT"/>
    <property type="match status" value="1"/>
</dbReference>
<dbReference type="InterPro" id="IPR055401">
    <property type="entry name" value="CEMIP_beta-hel_dom"/>
</dbReference>
<evidence type="ECO:0000256" key="1">
    <source>
        <dbReference type="ARBA" id="ARBA00004236"/>
    </source>
</evidence>
<dbReference type="Gene3D" id="2.160.20.10">
    <property type="entry name" value="Single-stranded right-handed beta-helix, Pectin lyase-like"/>
    <property type="match status" value="1"/>
</dbReference>
<dbReference type="Pfam" id="PF10162">
    <property type="entry name" value="G8"/>
    <property type="match status" value="1"/>
</dbReference>
<dbReference type="SUPFAM" id="SSF51126">
    <property type="entry name" value="Pectin lyase-like"/>
    <property type="match status" value="1"/>
</dbReference>
<dbReference type="SMART" id="SM00321">
    <property type="entry name" value="WSC"/>
    <property type="match status" value="1"/>
</dbReference>
<dbReference type="Pfam" id="PF01822">
    <property type="entry name" value="WSC"/>
    <property type="match status" value="1"/>
</dbReference>
<feature type="domain" description="WSC" evidence="9">
    <location>
        <begin position="1050"/>
        <end position="1144"/>
    </location>
</feature>
<dbReference type="GO" id="GO:0005886">
    <property type="term" value="C:plasma membrane"/>
    <property type="evidence" value="ECO:0007669"/>
    <property type="project" value="UniProtKB-SubCell"/>
</dbReference>
<proteinExistence type="inferred from homology"/>
<dbReference type="InterPro" id="IPR022441">
    <property type="entry name" value="Para_beta_helix_rpt-2"/>
</dbReference>
<evidence type="ECO:0000256" key="2">
    <source>
        <dbReference type="ARBA" id="ARBA00007586"/>
    </source>
</evidence>
<evidence type="ECO:0000259" key="8">
    <source>
        <dbReference type="PROSITE" id="PS50041"/>
    </source>
</evidence>
<evidence type="ECO:0000259" key="10">
    <source>
        <dbReference type="PROSITE" id="PS51484"/>
    </source>
</evidence>
<dbReference type="STRING" id="188477.A0A433UDW7"/>
<dbReference type="InterPro" id="IPR001304">
    <property type="entry name" value="C-type_lectin-like"/>
</dbReference>
<dbReference type="Pfam" id="PF24606">
    <property type="entry name" value="CEMIP_beta-hel"/>
    <property type="match status" value="1"/>
</dbReference>
<dbReference type="InterPro" id="IPR016186">
    <property type="entry name" value="C-type_lectin-like/link_sf"/>
</dbReference>
<dbReference type="InterPro" id="IPR052252">
    <property type="entry name" value="CEMIP/CEMIP2"/>
</dbReference>
<evidence type="ECO:0000313" key="11">
    <source>
        <dbReference type="EMBL" id="RUS91903.1"/>
    </source>
</evidence>
<feature type="domain" description="C-type lectin" evidence="8">
    <location>
        <begin position="1163"/>
        <end position="1275"/>
    </location>
</feature>
<evidence type="ECO:0008006" key="13">
    <source>
        <dbReference type="Google" id="ProtNLM"/>
    </source>
</evidence>
<evidence type="ECO:0000256" key="4">
    <source>
        <dbReference type="ARBA" id="ARBA00022801"/>
    </source>
</evidence>
<dbReference type="NCBIfam" id="TIGR03804">
    <property type="entry name" value="para_beta_helix"/>
    <property type="match status" value="1"/>
</dbReference>
<keyword evidence="12" id="KW-1185">Reference proteome</keyword>
<dbReference type="InterPro" id="IPR012334">
    <property type="entry name" value="Pectin_lyas_fold"/>
</dbReference>
<evidence type="ECO:0000313" key="12">
    <source>
        <dbReference type="Proteomes" id="UP000271974"/>
    </source>
</evidence>
<dbReference type="Gene3D" id="3.10.100.10">
    <property type="entry name" value="Mannose-Binding Protein A, subunit A"/>
    <property type="match status" value="1"/>
</dbReference>
<evidence type="ECO:0000256" key="5">
    <source>
        <dbReference type="ARBA" id="ARBA00023180"/>
    </source>
</evidence>
<dbReference type="Pfam" id="PF00059">
    <property type="entry name" value="Lectin_C"/>
    <property type="match status" value="1"/>
</dbReference>
<dbReference type="InterPro" id="IPR011050">
    <property type="entry name" value="Pectin_lyase_fold/virulence"/>
</dbReference>
<dbReference type="EMBL" id="RQTK01000004">
    <property type="protein sequence ID" value="RUS91903.1"/>
    <property type="molecule type" value="Genomic_DNA"/>
</dbReference>
<dbReference type="InterPro" id="IPR002889">
    <property type="entry name" value="WSC_carb-bd"/>
</dbReference>
<comment type="similarity">
    <text evidence="2">Belongs to the CEMIP family.</text>
</comment>
<comment type="subcellular location">
    <subcellularLocation>
        <location evidence="1">Cell membrane</location>
    </subcellularLocation>
</comment>
<dbReference type="InterPro" id="IPR055400">
    <property type="entry name" value="CEMIP_X"/>
</dbReference>
<accession>A0A433UDW7</accession>
<evidence type="ECO:0000256" key="6">
    <source>
        <dbReference type="ARBA" id="ARBA00023295"/>
    </source>
</evidence>
<gene>
    <name evidence="11" type="ORF">EGW08_000305</name>
</gene>
<feature type="non-terminal residue" evidence="11">
    <location>
        <position position="1"/>
    </location>
</feature>
<dbReference type="Pfam" id="PF24605">
    <property type="entry name" value="CEMIP_X"/>
    <property type="match status" value="1"/>
</dbReference>
<organism evidence="11 12">
    <name type="scientific">Elysia chlorotica</name>
    <name type="common">Eastern emerald elysia</name>
    <name type="synonym">Sea slug</name>
    <dbReference type="NCBI Taxonomy" id="188477"/>
    <lineage>
        <taxon>Eukaryota</taxon>
        <taxon>Metazoa</taxon>
        <taxon>Spiralia</taxon>
        <taxon>Lophotrochozoa</taxon>
        <taxon>Mollusca</taxon>
        <taxon>Gastropoda</taxon>
        <taxon>Heterobranchia</taxon>
        <taxon>Euthyneura</taxon>
        <taxon>Panpulmonata</taxon>
        <taxon>Sacoglossa</taxon>
        <taxon>Placobranchoidea</taxon>
        <taxon>Plakobranchidae</taxon>
        <taxon>Elysia</taxon>
    </lineage>
</organism>
<dbReference type="PROSITE" id="PS50041">
    <property type="entry name" value="C_TYPE_LECTIN_2"/>
    <property type="match status" value="1"/>
</dbReference>
<dbReference type="CDD" id="cd00037">
    <property type="entry name" value="CLECT"/>
    <property type="match status" value="1"/>
</dbReference>
<dbReference type="GO" id="GO:0016798">
    <property type="term" value="F:hydrolase activity, acting on glycosyl bonds"/>
    <property type="evidence" value="ECO:0007669"/>
    <property type="project" value="UniProtKB-KW"/>
</dbReference>
<name>A0A433UDW7_ELYCH</name>
<keyword evidence="3" id="KW-0472">Membrane</keyword>
<sequence length="1286" mass="144556">GKSNSSEVLKCFGRKSIAVEDGGKLEIHGSPKKSWTKLTGTVAPDKDSCGIVFDSAREKFSEESQEGIHVAIWNPDGTLFDYGVFNTASGEQGDIDSFVEKMNNIIPEVGKVVGIAVHENIGNPLAAWENLYGIIEKLGGKTISKVQPFEPYALVAIVDHPDSAKESHLTRHPVDELIQTSASLDLESRHLVFSATSATILSGGKSFTRFRVISRKLAFPLVTVLDDVSSWQPGDEIVITSTDYDWNQYEIKTIVQCQDCSRNQFRVDGEFKYSHFGYITYGVDERAEVGILSRNIHIEGEVQETCYANDERERYLCTRYGMDTFGGHLKVLRGGFARVEHAELYHMGQQAVKGNYPLHFHMCDEVPGQYFKNNSIWDSFSRCITIHGTDNSTVSDNVCLNHLGHGIFLEDSSERWNTIHRNLVIGTQYGTLLMSDMRPADCENPDRCDLLASYWITRPENFLTDNVAAGGDGSGFVFVFSDVPLGDSYERQMERGLFQNMSAQYTKVALFSGNVMHSNGDNGLWFDGRISASQFHGGHLVERDEIIRMNAFYDPREPPEENGTRTETVLSGLTFYRNDDFDVWMRCGNIVITNSSFADTTTSVLSAHSTGTTSCDIRHSLFIGETENRGEPLTYINTSAVYDNLAKEDKPTHYFDRSFSDDKPDALQSAILMYQGLVFVDNCYFDRYYNWYYNDSFLDTWGYRPVHASAAISFHRTNHYPMVPRNGVMNLKFGYCDGDKASYRVENGNETTPYWKDLDGNGLTTFHDYDGSLTGTANTQVIRDRPFFTGPECLSKPEWNMAICPYKYAQLILRGYDGVLSPRLEDKWAVLVSRDDVHEDVVNIEGTNGLKYPVRVFKSYTIRFNDSLGDAPTELEVKIKNGLELNDVIRLAICFPKTTTSFRIVSTWPKLDSRNRIPKWVDSLEELDADVSMTAYFWDKENGYLMFKMSSNETFSDMDQDAAGNIVPEVTITRLDGDNNPATCNFLVPPYNNPELPSPAPVTHAPCSGPDSPKGLGAPVIDDGGRQRHVVQEEQCGDCPTPDPVHSSRPSEKRGCFLQEPELQDFTSDVTELRKSMTSQFCINKCFNRGFPFAGLHDGNTCQCAFVVGRNGVVNFKNCNNECSGDNSQQCGGRWQEVLVLTTGAALPPAPARCGPLSRGVYYQGKCLHLNYVREDFWSAEALCQSQGGSLSKIDSEEKMRFIEEYLSNVDDDVWFGNKPTDDKWLYLDDTPVIYGNWRLEPIAPQPKRYLYLQAYRRFKWNLSLHSNAKMSLCDLSLQAPPAPVG</sequence>
<dbReference type="PROSITE" id="PS51212">
    <property type="entry name" value="WSC"/>
    <property type="match status" value="1"/>
</dbReference>
<feature type="domain" description="G8" evidence="10">
    <location>
        <begin position="1"/>
        <end position="40"/>
    </location>
</feature>
<feature type="region of interest" description="Disordered" evidence="7">
    <location>
        <begin position="997"/>
        <end position="1023"/>
    </location>
</feature>
<dbReference type="PANTHER" id="PTHR15535">
    <property type="entry name" value="TRANSMEMBRANE PROTEIN 2-RELATED"/>
    <property type="match status" value="1"/>
</dbReference>
<protein>
    <recommendedName>
        <fullName evidence="13">WSC domain-containing protein</fullName>
    </recommendedName>
</protein>
<keyword evidence="5" id="KW-0325">Glycoprotein</keyword>
<comment type="caution">
    <text evidence="11">The sequence shown here is derived from an EMBL/GenBank/DDBJ whole genome shotgun (WGS) entry which is preliminary data.</text>
</comment>
<keyword evidence="4" id="KW-0378">Hydrolase</keyword>
<dbReference type="InterPro" id="IPR019316">
    <property type="entry name" value="G8_domain"/>
</dbReference>
<evidence type="ECO:0000256" key="7">
    <source>
        <dbReference type="SAM" id="MobiDB-lite"/>
    </source>
</evidence>
<keyword evidence="6" id="KW-0326">Glycosidase</keyword>
<reference evidence="11 12" key="1">
    <citation type="submission" date="2019-01" db="EMBL/GenBank/DDBJ databases">
        <title>A draft genome assembly of the solar-powered sea slug Elysia chlorotica.</title>
        <authorList>
            <person name="Cai H."/>
            <person name="Li Q."/>
            <person name="Fang X."/>
            <person name="Li J."/>
            <person name="Curtis N.E."/>
            <person name="Altenburger A."/>
            <person name="Shibata T."/>
            <person name="Feng M."/>
            <person name="Maeda T."/>
            <person name="Schwartz J.A."/>
            <person name="Shigenobu S."/>
            <person name="Lundholm N."/>
            <person name="Nishiyama T."/>
            <person name="Yang H."/>
            <person name="Hasebe M."/>
            <person name="Li S."/>
            <person name="Pierce S.K."/>
            <person name="Wang J."/>
        </authorList>
    </citation>
    <scope>NUCLEOTIDE SEQUENCE [LARGE SCALE GENOMIC DNA]</scope>
    <source>
        <strain evidence="11">EC2010</strain>
        <tissue evidence="11">Whole organism of an adult</tissue>
    </source>
</reference>
<dbReference type="OrthoDB" id="120976at2759"/>
<evidence type="ECO:0000259" key="9">
    <source>
        <dbReference type="PROSITE" id="PS51212"/>
    </source>
</evidence>
<dbReference type="PANTHER" id="PTHR15535:SF17">
    <property type="entry name" value="TRANSMEMBRANE PROTEIN"/>
    <property type="match status" value="1"/>
</dbReference>
<evidence type="ECO:0000256" key="3">
    <source>
        <dbReference type="ARBA" id="ARBA00022475"/>
    </source>
</evidence>
<dbReference type="Proteomes" id="UP000271974">
    <property type="component" value="Unassembled WGS sequence"/>
</dbReference>
<dbReference type="InterPro" id="IPR016187">
    <property type="entry name" value="CTDL_fold"/>
</dbReference>
<dbReference type="SUPFAM" id="SSF56436">
    <property type="entry name" value="C-type lectin-like"/>
    <property type="match status" value="1"/>
</dbReference>